<dbReference type="Pfam" id="PF00009">
    <property type="entry name" value="GTP_EFTU"/>
    <property type="match status" value="1"/>
</dbReference>
<keyword evidence="3" id="KW-0175">Coiled coil</keyword>
<sequence>MKKISVFLTLLMIGIAPFGAIAQTSATSSQPTIQEMLAKIQELQTQIKQLQEQTQQMVVQLATTLRQGAQGDQVKILQAILAADQGIYPEGIISGFFGPLTNRAVKLFQKKHGFESVGIVGPKTLGKINELLKKNPLAFENATSSAGGKPCAIVPPGHLIAPGWLRKQDGVRLIVPACQTLPPGILAKLATSTPPAATSTPDTIAPVISAIAVSASSTSAVVAWITNELSTSKVYYSTTTSIDISSTSTPSQADVALVLSHNVSLSGLNAIILHAINQQFLKNQVAKKIRSKRADFLVRQPRKFSGVLANFIGLRYRNNTTPKIRSYFLIMNIRNIAIIAHVDHGKTTLVDALLKQSEGFKLKTDEANNLIMDSNELEKERGITIFSKNASIKHKGVKINIVDTPGHADFGGEVERIMRMVDGVLLLVDAKEGPMPQTKFVLRKAIQAGHKIILVINKIDKPDARPQWALNQTFDLFIELGAGDEQINFPVIYASSIQGKAGLEPDLSKMENVQPLFEKIIEYIPAPIINSNKPLQMLTVNLAYDNYKGKIAIGRLYSGVLKKGMVVSHINRNGEIKKIQLTSVMLFDGLNRINVEEAAAGDIVAISGIADISIGETISDIDNPEALPVITIDEPTIKMTFGVNTSPLVGKDGQYTTSRNLKERLEQELETDVALKVVPAGVSDRWIVSGRGELHLAILIEKMRREGHELEVSKPQVILKEVDGKTMEPMELVFIESPDKFSGIIIEMMGRRLGKMKDMKVEREEARLDFVVPTRGLIGIRNEFLINTKGLGIINSIFMGYEEFKGEFFSNPHGSLMASESGVSNSYGLLNAQGRGRLFIGPGVEIYEGMVVGQNAKAEDIMVNICKTKELTNFRTKNFGVQEGLEAPKQMGLEDALDYIGEDELVEITPKNIRIRKAILSEHERKRTRKQ</sequence>
<dbReference type="GO" id="GO:0005829">
    <property type="term" value="C:cytosol"/>
    <property type="evidence" value="ECO:0007669"/>
    <property type="project" value="TreeGrafter"/>
</dbReference>
<dbReference type="InterPro" id="IPR002477">
    <property type="entry name" value="Peptidoglycan-bd-like"/>
</dbReference>
<dbReference type="InterPro" id="IPR035651">
    <property type="entry name" value="BipA_V"/>
</dbReference>
<dbReference type="GO" id="GO:0000049">
    <property type="term" value="F:tRNA binding"/>
    <property type="evidence" value="ECO:0007669"/>
    <property type="project" value="UniProtKB-KW"/>
</dbReference>
<dbReference type="Pfam" id="PF21018">
    <property type="entry name" value="BipA_C"/>
    <property type="match status" value="1"/>
</dbReference>
<accession>A0A0G1AJW9</accession>
<dbReference type="InterPro" id="IPR000640">
    <property type="entry name" value="EFG_V-like"/>
</dbReference>
<dbReference type="GO" id="GO:0005525">
    <property type="term" value="F:GTP binding"/>
    <property type="evidence" value="ECO:0007669"/>
    <property type="project" value="UniProtKB-UniRule"/>
</dbReference>
<dbReference type="Gene3D" id="3.30.70.870">
    <property type="entry name" value="Elongation Factor G (Translational Gtpase), domain 3"/>
    <property type="match status" value="1"/>
</dbReference>
<dbReference type="InterPro" id="IPR036365">
    <property type="entry name" value="PGBD-like_sf"/>
</dbReference>
<dbReference type="SUPFAM" id="SSF52540">
    <property type="entry name" value="P-loop containing nucleoside triphosphate hydrolases"/>
    <property type="match status" value="1"/>
</dbReference>
<dbReference type="PATRIC" id="fig|1619004.3.peg.8"/>
<keyword evidence="2" id="KW-0547">Nucleotide-binding</keyword>
<dbReference type="NCBIfam" id="TIGR01394">
    <property type="entry name" value="TypA_BipA"/>
    <property type="match status" value="1"/>
</dbReference>
<dbReference type="Gene3D" id="3.30.70.240">
    <property type="match status" value="1"/>
</dbReference>
<dbReference type="SUPFAM" id="SSF54980">
    <property type="entry name" value="EF-G C-terminal domain-like"/>
    <property type="match status" value="2"/>
</dbReference>
<feature type="coiled-coil region" evidence="3">
    <location>
        <begin position="33"/>
        <end position="60"/>
    </location>
</feature>
<dbReference type="Gene3D" id="2.40.30.10">
    <property type="entry name" value="Translation factors"/>
    <property type="match status" value="1"/>
</dbReference>
<comment type="caution">
    <text evidence="6">The sequence shown here is derived from an EMBL/GenBank/DDBJ whole genome shotgun (WGS) entry which is preliminary data.</text>
</comment>
<dbReference type="PROSITE" id="PS51722">
    <property type="entry name" value="G_TR_2"/>
    <property type="match status" value="1"/>
</dbReference>
<evidence type="ECO:0000313" key="7">
    <source>
        <dbReference type="Proteomes" id="UP000034256"/>
    </source>
</evidence>
<comment type="function">
    <text evidence="2">A 50S ribosomal subunit assembly protein with GTPase activity, required for 50S subunit assembly at low temperatures, may also play a role in translation. Binds GTP and analogs. Binds the 70S ribosome between the 30S and 50S subunits, in a similar position as ribosome-bound EF-G; it contacts a number of ribosomal proteins, both rRNAs and the A-site tRNA.</text>
</comment>
<dbReference type="InterPro" id="IPR009000">
    <property type="entry name" value="Transl_B-barrel_sf"/>
</dbReference>
<name>A0A0G1AJW9_9BACT</name>
<dbReference type="InterPro" id="IPR042116">
    <property type="entry name" value="TypA/BipA_C"/>
</dbReference>
<feature type="signal peptide" evidence="4">
    <location>
        <begin position="1"/>
        <end position="22"/>
    </location>
</feature>
<dbReference type="CDD" id="cd03710">
    <property type="entry name" value="BipA_TypA_C"/>
    <property type="match status" value="1"/>
</dbReference>
<dbReference type="InterPro" id="IPR047041">
    <property type="entry name" value="BipA_GTP-bd_dom"/>
</dbReference>
<organism evidence="6 7">
    <name type="scientific">Candidatus Wolfebacteria bacterium GW2011_GWA2_42_10</name>
    <dbReference type="NCBI Taxonomy" id="1619004"/>
    <lineage>
        <taxon>Bacteria</taxon>
        <taxon>Candidatus Wolfeibacteriota</taxon>
    </lineage>
</organism>
<dbReference type="Pfam" id="PF01471">
    <property type="entry name" value="PG_binding_1"/>
    <property type="match status" value="1"/>
</dbReference>
<dbReference type="Gene3D" id="2.40.50.250">
    <property type="entry name" value="bipa protein"/>
    <property type="match status" value="1"/>
</dbReference>
<dbReference type="GO" id="GO:0019843">
    <property type="term" value="F:rRNA binding"/>
    <property type="evidence" value="ECO:0007669"/>
    <property type="project" value="UniProtKB-KW"/>
</dbReference>
<dbReference type="InterPro" id="IPR000795">
    <property type="entry name" value="T_Tr_GTP-bd_dom"/>
</dbReference>
<dbReference type="PROSITE" id="PS00301">
    <property type="entry name" value="G_TR_1"/>
    <property type="match status" value="1"/>
</dbReference>
<dbReference type="EMBL" id="LCCF01000001">
    <property type="protein sequence ID" value="KKS25578.1"/>
    <property type="molecule type" value="Genomic_DNA"/>
</dbReference>
<comment type="catalytic activity">
    <reaction evidence="2">
        <text>GTP + H2O = GDP + phosphate + H(+)</text>
        <dbReference type="Rhea" id="RHEA:19669"/>
        <dbReference type="ChEBI" id="CHEBI:15377"/>
        <dbReference type="ChEBI" id="CHEBI:15378"/>
        <dbReference type="ChEBI" id="CHEBI:37565"/>
        <dbReference type="ChEBI" id="CHEBI:43474"/>
        <dbReference type="ChEBI" id="CHEBI:58189"/>
    </reaction>
</comment>
<feature type="chain" id="PRO_5002535923" description="Large ribosomal subunit assembly factor BipA" evidence="4">
    <location>
        <begin position="23"/>
        <end position="931"/>
    </location>
</feature>
<dbReference type="Pfam" id="PF00679">
    <property type="entry name" value="EFG_C"/>
    <property type="match status" value="1"/>
</dbReference>
<dbReference type="GO" id="GO:0003924">
    <property type="term" value="F:GTPase activity"/>
    <property type="evidence" value="ECO:0007669"/>
    <property type="project" value="UniProtKB-UniRule"/>
</dbReference>
<dbReference type="Proteomes" id="UP000034256">
    <property type="component" value="Unassembled WGS sequence"/>
</dbReference>
<dbReference type="InterPro" id="IPR004161">
    <property type="entry name" value="EFTu-like_2"/>
</dbReference>
<evidence type="ECO:0000256" key="2">
    <source>
        <dbReference type="HAMAP-Rule" id="MF_00849"/>
    </source>
</evidence>
<dbReference type="FunFam" id="3.30.70.870:FF:000003">
    <property type="entry name" value="GTP-binding protein TypA"/>
    <property type="match status" value="1"/>
</dbReference>
<evidence type="ECO:0000256" key="1">
    <source>
        <dbReference type="ARBA" id="ARBA00023134"/>
    </source>
</evidence>
<proteinExistence type="inferred from homology"/>
<keyword evidence="2" id="KW-0963">Cytoplasm</keyword>
<gene>
    <name evidence="2" type="primary">bipA</name>
    <name evidence="6" type="ORF">UU85_C0001G0007</name>
</gene>
<evidence type="ECO:0000313" key="6">
    <source>
        <dbReference type="EMBL" id="KKS25578.1"/>
    </source>
</evidence>
<evidence type="ECO:0000256" key="4">
    <source>
        <dbReference type="SAM" id="SignalP"/>
    </source>
</evidence>
<dbReference type="GO" id="GO:0043022">
    <property type="term" value="F:ribosome binding"/>
    <property type="evidence" value="ECO:0007669"/>
    <property type="project" value="UniProtKB-UniRule"/>
</dbReference>
<keyword evidence="2" id="KW-0378">Hydrolase</keyword>
<dbReference type="Pfam" id="PF03144">
    <property type="entry name" value="GTP_EFTU_D2"/>
    <property type="match status" value="1"/>
</dbReference>
<evidence type="ECO:0000259" key="5">
    <source>
        <dbReference type="PROSITE" id="PS51722"/>
    </source>
</evidence>
<dbReference type="FunFam" id="2.40.30.10:FF:000016">
    <property type="entry name" value="GTP-binding protein TypA"/>
    <property type="match status" value="1"/>
</dbReference>
<dbReference type="InterPro" id="IPR036366">
    <property type="entry name" value="PGBDSf"/>
</dbReference>
<dbReference type="FunFam" id="3.40.50.300:FF:000055">
    <property type="entry name" value="GTP-binding protein TypA"/>
    <property type="match status" value="1"/>
</dbReference>
<dbReference type="InterPro" id="IPR027417">
    <property type="entry name" value="P-loop_NTPase"/>
</dbReference>
<reference evidence="6 7" key="1">
    <citation type="journal article" date="2015" name="Nature">
        <title>rRNA introns, odd ribosomes, and small enigmatic genomes across a large radiation of phyla.</title>
        <authorList>
            <person name="Brown C.T."/>
            <person name="Hug L.A."/>
            <person name="Thomas B.C."/>
            <person name="Sharon I."/>
            <person name="Castelle C.J."/>
            <person name="Singh A."/>
            <person name="Wilkins M.J."/>
            <person name="Williams K.H."/>
            <person name="Banfield J.F."/>
        </authorList>
    </citation>
    <scope>NUCLEOTIDE SEQUENCE [LARGE SCALE GENOMIC DNA]</scope>
</reference>
<dbReference type="InterPro" id="IPR006298">
    <property type="entry name" value="BipA"/>
</dbReference>
<keyword evidence="2" id="KW-0820">tRNA-binding</keyword>
<dbReference type="InterPro" id="IPR047043">
    <property type="entry name" value="BipA_III"/>
</dbReference>
<dbReference type="PANTHER" id="PTHR42908">
    <property type="entry name" value="TRANSLATION ELONGATION FACTOR-RELATED"/>
    <property type="match status" value="1"/>
</dbReference>
<dbReference type="InterPro" id="IPR047042">
    <property type="entry name" value="BipA_II"/>
</dbReference>
<dbReference type="SUPFAM" id="SSF50447">
    <property type="entry name" value="Translation proteins"/>
    <property type="match status" value="1"/>
</dbReference>
<dbReference type="AlphaFoldDB" id="A0A0G1AJW9"/>
<dbReference type="InterPro" id="IPR035647">
    <property type="entry name" value="EFG_III/V"/>
</dbReference>
<dbReference type="Gene3D" id="3.40.50.300">
    <property type="entry name" value="P-loop containing nucleotide triphosphate hydrolases"/>
    <property type="match status" value="1"/>
</dbReference>
<dbReference type="GO" id="GO:1990904">
    <property type="term" value="C:ribonucleoprotein complex"/>
    <property type="evidence" value="ECO:0007669"/>
    <property type="project" value="TreeGrafter"/>
</dbReference>
<dbReference type="EC" id="3.6.5.-" evidence="2"/>
<dbReference type="NCBIfam" id="TIGR00231">
    <property type="entry name" value="small_GTP"/>
    <property type="match status" value="1"/>
</dbReference>
<dbReference type="InterPro" id="IPR031157">
    <property type="entry name" value="G_TR_CS"/>
</dbReference>
<keyword evidence="4" id="KW-0732">Signal</keyword>
<dbReference type="PANTHER" id="PTHR42908:SF8">
    <property type="entry name" value="TR-TYPE G DOMAIN-CONTAINING PROTEIN"/>
    <property type="match status" value="1"/>
</dbReference>
<keyword evidence="2" id="KW-0699">rRNA-binding</keyword>
<evidence type="ECO:0000256" key="3">
    <source>
        <dbReference type="SAM" id="Coils"/>
    </source>
</evidence>
<dbReference type="HAMAP" id="MF_00849">
    <property type="entry name" value="BipA"/>
    <property type="match status" value="1"/>
</dbReference>
<protein>
    <recommendedName>
        <fullName evidence="2">Large ribosomal subunit assembly factor BipA</fullName>
        <ecNumber evidence="2">3.6.5.-</ecNumber>
    </recommendedName>
    <alternativeName>
        <fullName evidence="2">GTP-binding protein BipA</fullName>
    </alternativeName>
</protein>
<keyword evidence="2" id="KW-0690">Ribosome biogenesis</keyword>
<comment type="similarity">
    <text evidence="2">Belongs to the TRAFAC class translation factor GTPase superfamily. Classic translation factor GTPase family. BipA subfamily.</text>
</comment>
<feature type="binding site" evidence="2">
    <location>
        <begin position="343"/>
        <end position="348"/>
    </location>
    <ligand>
        <name>GTP</name>
        <dbReference type="ChEBI" id="CHEBI:37565"/>
    </ligand>
</feature>
<dbReference type="Gene3D" id="1.10.101.10">
    <property type="entry name" value="PGBD-like superfamily/PGBD"/>
    <property type="match status" value="1"/>
</dbReference>
<keyword evidence="1 2" id="KW-0342">GTP-binding</keyword>
<dbReference type="PRINTS" id="PR00315">
    <property type="entry name" value="ELONGATNFCT"/>
</dbReference>
<dbReference type="FunFam" id="3.30.70.240:FF:000002">
    <property type="entry name" value="GTP-binding protein TypA"/>
    <property type="match status" value="1"/>
</dbReference>
<keyword evidence="2" id="KW-0694">RNA-binding</keyword>
<feature type="binding site" evidence="2">
    <location>
        <begin position="457"/>
        <end position="460"/>
    </location>
    <ligand>
        <name>GTP</name>
        <dbReference type="ChEBI" id="CHEBI:37565"/>
    </ligand>
</feature>
<comment type="subcellular location">
    <subcellularLocation>
        <location evidence="2">Cytoplasm</location>
    </subcellularLocation>
    <text evidence="2">Binds to ribosomes.</text>
</comment>
<dbReference type="CDD" id="cd03691">
    <property type="entry name" value="BipA_TypA_II"/>
    <property type="match status" value="1"/>
</dbReference>
<comment type="subunit">
    <text evidence="2">Monomer.</text>
</comment>
<feature type="domain" description="Tr-type G" evidence="5">
    <location>
        <begin position="331"/>
        <end position="528"/>
    </location>
</feature>
<dbReference type="GO" id="GO:0000027">
    <property type="term" value="P:ribosomal large subunit assembly"/>
    <property type="evidence" value="ECO:0007669"/>
    <property type="project" value="UniProtKB-UniRule"/>
</dbReference>
<dbReference type="CDD" id="cd01891">
    <property type="entry name" value="TypA_BipA"/>
    <property type="match status" value="1"/>
</dbReference>
<dbReference type="InterPro" id="IPR048876">
    <property type="entry name" value="BipA_C"/>
</dbReference>
<dbReference type="SUPFAM" id="SSF47090">
    <property type="entry name" value="PGBD-like"/>
    <property type="match status" value="1"/>
</dbReference>
<dbReference type="CDD" id="cd16263">
    <property type="entry name" value="BipA_III"/>
    <property type="match status" value="1"/>
</dbReference>
<dbReference type="InterPro" id="IPR005225">
    <property type="entry name" value="Small_GTP-bd"/>
</dbReference>